<reference evidence="2" key="1">
    <citation type="submission" date="2018-02" db="EMBL/GenBank/DDBJ databases">
        <title>Draft genome sequencing of Rhodococcus opacus KU647198.</title>
        <authorList>
            <person name="Zheng B.-X."/>
        </authorList>
    </citation>
    <scope>NUCLEOTIDE SEQUENCE [LARGE SCALE GENOMIC DNA]</scope>
    <source>
        <strain evidence="2">04-OD7</strain>
    </source>
</reference>
<evidence type="ECO:0000313" key="1">
    <source>
        <dbReference type="EMBL" id="PQP20892.1"/>
    </source>
</evidence>
<organism evidence="1 2">
    <name type="scientific">Rhodococcus opacus</name>
    <name type="common">Nocardia opaca</name>
    <dbReference type="NCBI Taxonomy" id="37919"/>
    <lineage>
        <taxon>Bacteria</taxon>
        <taxon>Bacillati</taxon>
        <taxon>Actinomycetota</taxon>
        <taxon>Actinomycetes</taxon>
        <taxon>Mycobacteriales</taxon>
        <taxon>Nocardiaceae</taxon>
        <taxon>Rhodococcus</taxon>
    </lineage>
</organism>
<sequence length="103" mass="11272">MTEVDNIDVIGAQSVLEVAEVVAAVLGARMEMGGEPGRIVVTGAPDPDLRIVIGLALNDRGLPDRWTRRITVTHDRGGDERHHWAQHLLGALTERRDWTLTAS</sequence>
<proteinExistence type="predicted"/>
<protein>
    <submittedName>
        <fullName evidence="1">Uncharacterized protein</fullName>
    </submittedName>
</protein>
<accession>A0A2S8J2V4</accession>
<dbReference type="Proteomes" id="UP000239290">
    <property type="component" value="Unassembled WGS sequence"/>
</dbReference>
<dbReference type="RefSeq" id="WP_105419213.1">
    <property type="nucleotide sequence ID" value="NZ_PUIO01000038.1"/>
</dbReference>
<comment type="caution">
    <text evidence="1">The sequence shown here is derived from an EMBL/GenBank/DDBJ whole genome shotgun (WGS) entry which is preliminary data.</text>
</comment>
<dbReference type="AlphaFoldDB" id="A0A2S8J2V4"/>
<evidence type="ECO:0000313" key="2">
    <source>
        <dbReference type="Proteomes" id="UP000239290"/>
    </source>
</evidence>
<gene>
    <name evidence="1" type="ORF">C5613_27425</name>
</gene>
<dbReference type="EMBL" id="PUIO01000038">
    <property type="protein sequence ID" value="PQP20892.1"/>
    <property type="molecule type" value="Genomic_DNA"/>
</dbReference>
<name>A0A2S8J2V4_RHOOP</name>